<comment type="caution">
    <text evidence="1">The sequence shown here is derived from an EMBL/GenBank/DDBJ whole genome shotgun (WGS) entry which is preliminary data.</text>
</comment>
<reference evidence="1 2" key="1">
    <citation type="journal article" date="2024" name="Nat. Commun.">
        <title>Phylogenomics reveals the evolutionary origins of lichenization in chlorophyte algae.</title>
        <authorList>
            <person name="Puginier C."/>
            <person name="Libourel C."/>
            <person name="Otte J."/>
            <person name="Skaloud P."/>
            <person name="Haon M."/>
            <person name="Grisel S."/>
            <person name="Petersen M."/>
            <person name="Berrin J.G."/>
            <person name="Delaux P.M."/>
            <person name="Dal Grande F."/>
            <person name="Keller J."/>
        </authorList>
    </citation>
    <scope>NUCLEOTIDE SEQUENCE [LARGE SCALE GENOMIC DNA]</scope>
    <source>
        <strain evidence="1 2">SAG 2036</strain>
    </source>
</reference>
<dbReference type="EMBL" id="JALJOQ010000119">
    <property type="protein sequence ID" value="KAK9796235.1"/>
    <property type="molecule type" value="Genomic_DNA"/>
</dbReference>
<gene>
    <name evidence="1" type="ORF">WJX73_004861</name>
</gene>
<protein>
    <submittedName>
        <fullName evidence="1">Uncharacterized protein</fullName>
    </submittedName>
</protein>
<name>A0AAW1NVG6_9CHLO</name>
<accession>A0AAW1NVG6</accession>
<proteinExistence type="predicted"/>
<dbReference type="Proteomes" id="UP001465755">
    <property type="component" value="Unassembled WGS sequence"/>
</dbReference>
<evidence type="ECO:0000313" key="2">
    <source>
        <dbReference type="Proteomes" id="UP001465755"/>
    </source>
</evidence>
<sequence>MGSAAETAAILRAARNLKGFNSERKEQGERPVGVDQFLSREQQLLKQQLRDRWVASRRAKTPRTYWRGCQLFIDGK</sequence>
<evidence type="ECO:0000313" key="1">
    <source>
        <dbReference type="EMBL" id="KAK9796235.1"/>
    </source>
</evidence>
<organism evidence="1 2">
    <name type="scientific">Symbiochloris irregularis</name>
    <dbReference type="NCBI Taxonomy" id="706552"/>
    <lineage>
        <taxon>Eukaryota</taxon>
        <taxon>Viridiplantae</taxon>
        <taxon>Chlorophyta</taxon>
        <taxon>core chlorophytes</taxon>
        <taxon>Trebouxiophyceae</taxon>
        <taxon>Trebouxiales</taxon>
        <taxon>Trebouxiaceae</taxon>
        <taxon>Symbiochloris</taxon>
    </lineage>
</organism>
<keyword evidence="2" id="KW-1185">Reference proteome</keyword>
<dbReference type="AlphaFoldDB" id="A0AAW1NVG6"/>